<organism evidence="2 3">
    <name type="scientific">Riccia fluitans</name>
    <dbReference type="NCBI Taxonomy" id="41844"/>
    <lineage>
        <taxon>Eukaryota</taxon>
        <taxon>Viridiplantae</taxon>
        <taxon>Streptophyta</taxon>
        <taxon>Embryophyta</taxon>
        <taxon>Marchantiophyta</taxon>
        <taxon>Marchantiopsida</taxon>
        <taxon>Marchantiidae</taxon>
        <taxon>Marchantiales</taxon>
        <taxon>Ricciaceae</taxon>
        <taxon>Riccia</taxon>
    </lineage>
</organism>
<sequence>MLRTQLAGLVSKLQHHLHPPVVRKEELDVEMECRDARSRDAEQSYESGGALLHSEQDLRTENSPHGSLYYMRQ</sequence>
<dbReference type="EMBL" id="JBHFFA010000002">
    <property type="protein sequence ID" value="KAL2642232.1"/>
    <property type="molecule type" value="Genomic_DNA"/>
</dbReference>
<feature type="region of interest" description="Disordered" evidence="1">
    <location>
        <begin position="35"/>
        <end position="73"/>
    </location>
</feature>
<gene>
    <name evidence="2" type="ORF">R1flu_009819</name>
</gene>
<dbReference type="AlphaFoldDB" id="A0ABD1Z672"/>
<comment type="caution">
    <text evidence="2">The sequence shown here is derived from an EMBL/GenBank/DDBJ whole genome shotgun (WGS) entry which is preliminary data.</text>
</comment>
<name>A0ABD1Z672_9MARC</name>
<keyword evidence="3" id="KW-1185">Reference proteome</keyword>
<reference evidence="2 3" key="1">
    <citation type="submission" date="2024-09" db="EMBL/GenBank/DDBJ databases">
        <title>Chromosome-scale assembly of Riccia fluitans.</title>
        <authorList>
            <person name="Paukszto L."/>
            <person name="Sawicki J."/>
            <person name="Karawczyk K."/>
            <person name="Piernik-Szablinska J."/>
            <person name="Szczecinska M."/>
            <person name="Mazdziarz M."/>
        </authorList>
    </citation>
    <scope>NUCLEOTIDE SEQUENCE [LARGE SCALE GENOMIC DNA]</scope>
    <source>
        <strain evidence="2">Rf_01</strain>
        <tissue evidence="2">Aerial parts of the thallus</tissue>
    </source>
</reference>
<dbReference type="Proteomes" id="UP001605036">
    <property type="component" value="Unassembled WGS sequence"/>
</dbReference>
<evidence type="ECO:0000313" key="3">
    <source>
        <dbReference type="Proteomes" id="UP001605036"/>
    </source>
</evidence>
<accession>A0ABD1Z672</accession>
<protein>
    <submittedName>
        <fullName evidence="2">Uncharacterized protein</fullName>
    </submittedName>
</protein>
<proteinExistence type="predicted"/>
<evidence type="ECO:0000313" key="2">
    <source>
        <dbReference type="EMBL" id="KAL2642232.1"/>
    </source>
</evidence>
<evidence type="ECO:0000256" key="1">
    <source>
        <dbReference type="SAM" id="MobiDB-lite"/>
    </source>
</evidence>